<dbReference type="EMBL" id="FOIE01000006">
    <property type="protein sequence ID" value="SET65011.1"/>
    <property type="molecule type" value="Genomic_DNA"/>
</dbReference>
<evidence type="ECO:0000256" key="2">
    <source>
        <dbReference type="ARBA" id="ARBA00022475"/>
    </source>
</evidence>
<dbReference type="AlphaFoldDB" id="A0A1I0G345"/>
<keyword evidence="8" id="KW-1185">Reference proteome</keyword>
<dbReference type="RefSeq" id="WP_091445628.1">
    <property type="nucleotide sequence ID" value="NZ_FOIE01000006.1"/>
</dbReference>
<organism evidence="7 8">
    <name type="scientific">Geodermatophilus poikilotrophus</name>
    <dbReference type="NCBI Taxonomy" id="1333667"/>
    <lineage>
        <taxon>Bacteria</taxon>
        <taxon>Bacillati</taxon>
        <taxon>Actinomycetota</taxon>
        <taxon>Actinomycetes</taxon>
        <taxon>Geodermatophilales</taxon>
        <taxon>Geodermatophilaceae</taxon>
        <taxon>Geodermatophilus</taxon>
    </lineage>
</organism>
<accession>A0A1I0G345</accession>
<reference evidence="8" key="1">
    <citation type="submission" date="2016-10" db="EMBL/GenBank/DDBJ databases">
        <authorList>
            <person name="Varghese N."/>
            <person name="Submissions S."/>
        </authorList>
    </citation>
    <scope>NUCLEOTIDE SEQUENCE [LARGE SCALE GENOMIC DNA]</scope>
    <source>
        <strain evidence="8">DSM 44209</strain>
    </source>
</reference>
<dbReference type="PANTHER" id="PTHR34857:SF2">
    <property type="entry name" value="SLL0384 PROTEIN"/>
    <property type="match status" value="1"/>
</dbReference>
<evidence type="ECO:0000256" key="5">
    <source>
        <dbReference type="ARBA" id="ARBA00023136"/>
    </source>
</evidence>
<dbReference type="InterPro" id="IPR012809">
    <property type="entry name" value="ECF_CbiQ"/>
</dbReference>
<evidence type="ECO:0000256" key="4">
    <source>
        <dbReference type="ARBA" id="ARBA00022989"/>
    </source>
</evidence>
<dbReference type="InterPro" id="IPR003339">
    <property type="entry name" value="ABC/ECF_trnsptr_transmembrane"/>
</dbReference>
<dbReference type="Pfam" id="PF02361">
    <property type="entry name" value="CbiQ"/>
    <property type="match status" value="1"/>
</dbReference>
<feature type="transmembrane region" description="Helical" evidence="6">
    <location>
        <begin position="78"/>
        <end position="95"/>
    </location>
</feature>
<sequence length="260" mass="26771">MAAVHGGVLGAAYLAGDSPVHRLEPHAKVVAVLGFALVAVATPVHAAWSWTAYGGYLALVLLAAAVAGVGPGRLARGLAIEVPFVLFALLLPFVAQGPRVEVAGIAVSESGLAAAGGLLAKATLSVLAAVVLSATTEPRALLTGLERLRLPSLLVQILMFMIRYADVVGGELRRMRVARESRGFEGRNLGALRVLGPAAGSLFIRSYERGERVHLAMLSRGYTGRMPGGPVTAVPVRAWLTALVLPLGAAAVLVSGLLLG</sequence>
<proteinExistence type="predicted"/>
<evidence type="ECO:0000313" key="7">
    <source>
        <dbReference type="EMBL" id="SET65011.1"/>
    </source>
</evidence>
<gene>
    <name evidence="7" type="ORF">SAMN04488546_3161</name>
</gene>
<feature type="transmembrane region" description="Helical" evidence="6">
    <location>
        <begin position="54"/>
        <end position="71"/>
    </location>
</feature>
<dbReference type="GO" id="GO:0006824">
    <property type="term" value="P:cobalt ion transport"/>
    <property type="evidence" value="ECO:0007669"/>
    <property type="project" value="InterPro"/>
</dbReference>
<evidence type="ECO:0000313" key="8">
    <source>
        <dbReference type="Proteomes" id="UP000198507"/>
    </source>
</evidence>
<keyword evidence="4 6" id="KW-1133">Transmembrane helix</keyword>
<dbReference type="GO" id="GO:0043190">
    <property type="term" value="C:ATP-binding cassette (ABC) transporter complex"/>
    <property type="evidence" value="ECO:0007669"/>
    <property type="project" value="InterPro"/>
</dbReference>
<dbReference type="Proteomes" id="UP000198507">
    <property type="component" value="Unassembled WGS sequence"/>
</dbReference>
<keyword evidence="2" id="KW-1003">Cell membrane</keyword>
<dbReference type="NCBIfam" id="TIGR02454">
    <property type="entry name" value="ECF_T_CbiQ"/>
    <property type="match status" value="1"/>
</dbReference>
<feature type="transmembrane region" description="Helical" evidence="6">
    <location>
        <begin position="115"/>
        <end position="136"/>
    </location>
</feature>
<evidence type="ECO:0000256" key="1">
    <source>
        <dbReference type="ARBA" id="ARBA00004651"/>
    </source>
</evidence>
<evidence type="ECO:0000256" key="3">
    <source>
        <dbReference type="ARBA" id="ARBA00022692"/>
    </source>
</evidence>
<protein>
    <submittedName>
        <fullName evidence="7">Cobalt/nickel transport system permease protein</fullName>
    </submittedName>
</protein>
<comment type="subcellular location">
    <subcellularLocation>
        <location evidence="1">Cell membrane</location>
        <topology evidence="1">Multi-pass membrane protein</topology>
    </subcellularLocation>
</comment>
<keyword evidence="5 6" id="KW-0472">Membrane</keyword>
<feature type="transmembrane region" description="Helical" evidence="6">
    <location>
        <begin position="236"/>
        <end position="259"/>
    </location>
</feature>
<evidence type="ECO:0000256" key="6">
    <source>
        <dbReference type="SAM" id="Phobius"/>
    </source>
</evidence>
<dbReference type="PANTHER" id="PTHR34857">
    <property type="entry name" value="SLL0384 PROTEIN"/>
    <property type="match status" value="1"/>
</dbReference>
<keyword evidence="3 6" id="KW-0812">Transmembrane</keyword>
<dbReference type="CDD" id="cd16914">
    <property type="entry name" value="EcfT"/>
    <property type="match status" value="1"/>
</dbReference>
<dbReference type="OrthoDB" id="4533at2"/>
<dbReference type="InterPro" id="IPR051611">
    <property type="entry name" value="ECF_transporter_component"/>
</dbReference>
<name>A0A1I0G345_9ACTN</name>